<dbReference type="EMBL" id="CP033459">
    <property type="protein sequence ID" value="QFQ12809.1"/>
    <property type="molecule type" value="Genomic_DNA"/>
</dbReference>
<keyword evidence="4" id="KW-1185">Reference proteome</keyword>
<dbReference type="AlphaFoldDB" id="A0A5P8E6Y2"/>
<dbReference type="Gene3D" id="3.40.50.300">
    <property type="entry name" value="P-loop containing nucleotide triphosphate hydrolases"/>
    <property type="match status" value="2"/>
</dbReference>
<sequence length="1028" mass="115012">MNEGLNYEDGQRQMSKNIENAKNVVAASMIAQSLNCCLEKNYLDALSVKHPIIEVIQDNASQSSSFAPISWMKVEQVGKPAINGEASCFFYIQKILQSCAIPNRRLTFLVIGDGVKNNLYLGLRDLGSTKDNVRREIGELQDFSRSCWPGLVTKKVDEEDDVQKEFFAKKYKQVTAFTGIPTVTDAKDASVTTIEQVMQGMRGQEYAYLVTADPVESNRIENLLIQCREIAGQLESVKSMNITQSIQKNKTESISKSNTTSDNWSKAVSISTSKREFNFLKWIFGFEDFIPQNTESETASVSGGKSQSDTKSTSFSEGISEGISKTLINKHVEAACRQLASYEQRYEMAKATGAWNVYCYLFTQKKDSAASWLIKSLFNGKESSLEPIRSHDVTKALADADGFVKGTAKTSSLTIRYTREEGKYFSHPFGTDFSQLATLLTTRELSAMINLPLNSVSGVPVVEHISLAKEVVRYSHQIQKGLDLGCVFDYGLKCPQNRVTLQKESLTKHVFITGSTGCGKSETVYRLIDEARSSGANFLIIEPAKGEYKNVFGNVNVYGTNPRLTKLLHINPFQFPNVDNGIHVLEHVDRLVEIFNVCWPMYAAMPAIMKKAVLSSYEKCGWDLRTSINYYGKEFFPTFADLLQQLELSIEVSAYSEEVKSNYTGSLVTRVESLTNGLNGEIFSSEDLSDKQLFDENVIVDLSRIGSQETKSLIMGFLIMRLNEYRMSMAKESNSALRHITVLEEAHNILKRTSTEQSMEGSNVAGKSVEMITNAIAEMRTYGESFVIVDQSPTSVAPAAIKNTNTKIIMRLPDGNDRVVSGKAASMKDYQIDEIAKLPTGVAVVYQNDWVSPVLCKVDMYKGERTAFKQIKELGGQCSDKALLTEILKMLISGRVNPPIVCNIDLILKKIINCRIPTSLKIEIVNIANEISKGESTIWDDNNFSLLSNLVVELLSARTYLEQAVSKAKNFKELDSLLDRFVSEKVSIEEKHMLVTRQCLMIQYGEKSDSRRKIYDAWYSETKKQLMS</sequence>
<dbReference type="Pfam" id="PF01935">
    <property type="entry name" value="DUF87"/>
    <property type="match status" value="1"/>
</dbReference>
<feature type="region of interest" description="Disordered" evidence="1">
    <location>
        <begin position="296"/>
        <end position="317"/>
    </location>
</feature>
<name>A0A5P8E6Y2_9BACT</name>
<keyword evidence="3" id="KW-0547">Nucleotide-binding</keyword>
<dbReference type="PANTHER" id="PTHR42957:SF1">
    <property type="entry name" value="HELICASE MJ1565-RELATED"/>
    <property type="match status" value="1"/>
</dbReference>
<dbReference type="KEGG" id="alq:C7Y71_007135"/>
<protein>
    <submittedName>
        <fullName evidence="3">ATP-binding protein</fullName>
    </submittedName>
</protein>
<dbReference type="RefSeq" id="WP_111898300.1">
    <property type="nucleotide sequence ID" value="NZ_CP033459.1"/>
</dbReference>
<evidence type="ECO:0000256" key="1">
    <source>
        <dbReference type="SAM" id="MobiDB-lite"/>
    </source>
</evidence>
<evidence type="ECO:0000259" key="2">
    <source>
        <dbReference type="Pfam" id="PF01935"/>
    </source>
</evidence>
<keyword evidence="3" id="KW-0067">ATP-binding</keyword>
<accession>A0A5P8E6Y2</accession>
<evidence type="ECO:0000313" key="4">
    <source>
        <dbReference type="Proteomes" id="UP000249375"/>
    </source>
</evidence>
<dbReference type="SUPFAM" id="SSF52540">
    <property type="entry name" value="P-loop containing nucleoside triphosphate hydrolases"/>
    <property type="match status" value="1"/>
</dbReference>
<dbReference type="GO" id="GO:0005524">
    <property type="term" value="F:ATP binding"/>
    <property type="evidence" value="ECO:0007669"/>
    <property type="project" value="UniProtKB-KW"/>
</dbReference>
<dbReference type="InterPro" id="IPR008571">
    <property type="entry name" value="HerA-like"/>
</dbReference>
<dbReference type="OrthoDB" id="9806951at2"/>
<gene>
    <name evidence="3" type="ORF">C7Y71_007135</name>
</gene>
<organism evidence="3 4">
    <name type="scientific">Pseudoprevotella muciniphila</name>
    <dbReference type="NCBI Taxonomy" id="2133944"/>
    <lineage>
        <taxon>Bacteria</taxon>
        <taxon>Pseudomonadati</taxon>
        <taxon>Bacteroidota</taxon>
        <taxon>Bacteroidia</taxon>
        <taxon>Bacteroidales</taxon>
        <taxon>Prevotellaceae</taxon>
        <taxon>Pseudoprevotella</taxon>
    </lineage>
</organism>
<feature type="domain" description="Helicase HerA central" evidence="2">
    <location>
        <begin position="498"/>
        <end position="719"/>
    </location>
</feature>
<dbReference type="PANTHER" id="PTHR42957">
    <property type="entry name" value="HELICASE MJ1565-RELATED"/>
    <property type="match status" value="1"/>
</dbReference>
<proteinExistence type="predicted"/>
<reference evidence="3 4" key="1">
    <citation type="submission" date="2018-11" db="EMBL/GenBank/DDBJ databases">
        <authorList>
            <person name="Na S.W."/>
            <person name="Baik M."/>
        </authorList>
    </citation>
    <scope>NUCLEOTIDE SEQUENCE [LARGE SCALE GENOMIC DNA]</scope>
    <source>
        <strain evidence="3 4">E39</strain>
    </source>
</reference>
<dbReference type="Proteomes" id="UP000249375">
    <property type="component" value="Chromosome"/>
</dbReference>
<dbReference type="InterPro" id="IPR002789">
    <property type="entry name" value="HerA_central"/>
</dbReference>
<dbReference type="InterPro" id="IPR027417">
    <property type="entry name" value="P-loop_NTPase"/>
</dbReference>
<evidence type="ECO:0000313" key="3">
    <source>
        <dbReference type="EMBL" id="QFQ12809.1"/>
    </source>
</evidence>